<feature type="compositionally biased region" description="Basic and acidic residues" evidence="3">
    <location>
        <begin position="654"/>
        <end position="671"/>
    </location>
</feature>
<feature type="region of interest" description="Disordered" evidence="3">
    <location>
        <begin position="527"/>
        <end position="552"/>
    </location>
</feature>
<protein>
    <submittedName>
        <fullName evidence="4">Regulator of chromosome condensation (RCC1) repeat-containing protein</fullName>
    </submittedName>
</protein>
<dbReference type="PROSITE" id="PS50012">
    <property type="entry name" value="RCC1_3"/>
    <property type="match status" value="3"/>
</dbReference>
<feature type="compositionally biased region" description="Polar residues" evidence="3">
    <location>
        <begin position="672"/>
        <end position="681"/>
    </location>
</feature>
<name>A0A0F7UH95_NEOCL</name>
<feature type="compositionally biased region" description="Basic and acidic residues" evidence="3">
    <location>
        <begin position="739"/>
        <end position="760"/>
    </location>
</feature>
<accession>A0A0F7UH95</accession>
<dbReference type="SUPFAM" id="SSF50985">
    <property type="entry name" value="RCC1/BLIP-II"/>
    <property type="match status" value="2"/>
</dbReference>
<evidence type="ECO:0000256" key="3">
    <source>
        <dbReference type="SAM" id="MobiDB-lite"/>
    </source>
</evidence>
<feature type="repeat" description="RCC1" evidence="2">
    <location>
        <begin position="328"/>
        <end position="405"/>
    </location>
</feature>
<dbReference type="InterPro" id="IPR000408">
    <property type="entry name" value="Reg_chr_condens"/>
</dbReference>
<feature type="region of interest" description="Disordered" evidence="3">
    <location>
        <begin position="598"/>
        <end position="760"/>
    </location>
</feature>
<dbReference type="PANTHER" id="PTHR22870">
    <property type="entry name" value="REGULATOR OF CHROMOSOME CONDENSATION"/>
    <property type="match status" value="1"/>
</dbReference>
<reference evidence="4" key="1">
    <citation type="journal article" date="2015" name="PLoS ONE">
        <title>Comprehensive Evaluation of Toxoplasma gondii VEG and Neospora caninum LIV Genomes with Tachyzoite Stage Transcriptome and Proteome Defines Novel Transcript Features.</title>
        <authorList>
            <person name="Ramaprasad A."/>
            <person name="Mourier T."/>
            <person name="Naeem R."/>
            <person name="Malas T.B."/>
            <person name="Moussa E."/>
            <person name="Panigrahi A."/>
            <person name="Vermont S.J."/>
            <person name="Otto T.D."/>
            <person name="Wastling J."/>
            <person name="Pain A."/>
        </authorList>
    </citation>
    <scope>NUCLEOTIDE SEQUENCE</scope>
    <source>
        <strain evidence="4">Liverpool</strain>
    </source>
</reference>
<dbReference type="PANTHER" id="PTHR22870:SF408">
    <property type="entry name" value="OS09G0560450 PROTEIN"/>
    <property type="match status" value="1"/>
</dbReference>
<dbReference type="Gene3D" id="2.130.10.30">
    <property type="entry name" value="Regulator of chromosome condensation 1/beta-lactamase-inhibitor protein II"/>
    <property type="match status" value="2"/>
</dbReference>
<feature type="repeat" description="RCC1" evidence="2">
    <location>
        <begin position="788"/>
        <end position="850"/>
    </location>
</feature>
<keyword evidence="1" id="KW-0677">Repeat</keyword>
<dbReference type="AlphaFoldDB" id="A0A0F7UH95"/>
<organism evidence="4">
    <name type="scientific">Neospora caninum (strain Liverpool)</name>
    <dbReference type="NCBI Taxonomy" id="572307"/>
    <lineage>
        <taxon>Eukaryota</taxon>
        <taxon>Sar</taxon>
        <taxon>Alveolata</taxon>
        <taxon>Apicomplexa</taxon>
        <taxon>Conoidasida</taxon>
        <taxon>Coccidia</taxon>
        <taxon>Eucoccidiorida</taxon>
        <taxon>Eimeriorina</taxon>
        <taxon>Sarcocystidae</taxon>
        <taxon>Neospora</taxon>
    </lineage>
</organism>
<dbReference type="EMBL" id="LN714485">
    <property type="protein sequence ID" value="CEL69338.1"/>
    <property type="molecule type" value="Genomic_DNA"/>
</dbReference>
<evidence type="ECO:0000256" key="1">
    <source>
        <dbReference type="ARBA" id="ARBA00022737"/>
    </source>
</evidence>
<feature type="region of interest" description="Disordered" evidence="3">
    <location>
        <begin position="254"/>
        <end position="312"/>
    </location>
</feature>
<dbReference type="InterPro" id="IPR051210">
    <property type="entry name" value="Ub_ligase/GEF_domain"/>
</dbReference>
<sequence>MAKALLSRSLLSRGGLRSRLTQRQRTPRLSSSSSSPTAVSFSASFSSEAFPRFRPFLLPRDFRPLHVPSPLSFSYFSSARSSRFSPSRSQATSFTNFLLSSTAGTLESLRTGSASPCLSTRAFSSLRQPLFCCKRKAKNRLFESVRIFSLSKLAAASPPCSLRSPLSRHHPFSVPSPLYPSSPRFPPAFCSALAPPPSQVVSLSRSSSLLTACPVLCFSSSSLSSVSSSPSLPAAPSSWSLWFFPVTPSSSSTTPQELLRLPASPSPSSPSSSSSESADAESVSSRLREGRAAGATGLARHGTVRTQESPPITSLSVGRYHGACVVHGQVLSFGKSNAKGQLGSTQAASPILSSSLLSPFSALLSFFSAAPPFSLIQVDPPEGGWRGKVVKVACGATHACALTDLGYMYTWGAPSGIFQGSPLGLGDGRRRVRPTLVSSFVRAREHVENVACGPSWTLCSTRSNRVYASGSSDFGVTGRGATGSSSVFQEIEFFHSVLRPSAPSSLAASSASLSAAFPSFPHPASAAVPPPGVHTPGRLARDGAEAHAASEMSSAAAAGSTFSSPAFASFGASAQGLTAAEMQAQLVGHLPAHLRERLSECGSGDGTPPHARKNAHPQVFVPSPRVPTRKEAVESAHPSVAMGKRADAVPFPQRGHDARDLRGARTPESDRASQTSGTPSASFRGRRREDGSAAEGTVALCREPREVDKKLASFSGVAQQDERARRGLPCRKPLEASAEESRHAEAGETRTRGDSDPLYRGELQSKTHTKVRHMSCGAWHSLLATDDGRLWAWGRNEDGQLGREVEATAMTGASVSFSPYPVLIHALLRGGARAVQVAGGSSQSFALAEDGALHAWGGSWGRQPVAMALHPRFDKSPIKGKVTKLAAGWEERAGEDYAVAVTDAGDLYVWGCAPAASFRAAQAVPSVLGAEKKSEESAHAEEELQGRRDKDPVKIDRRKLFGGGAVRDVACGPLGILVLVEH</sequence>
<feature type="repeat" description="RCC1" evidence="2">
    <location>
        <begin position="406"/>
        <end position="463"/>
    </location>
</feature>
<dbReference type="Pfam" id="PF13540">
    <property type="entry name" value="RCC1_2"/>
    <property type="match status" value="2"/>
</dbReference>
<feature type="compositionally biased region" description="Low complexity" evidence="3">
    <location>
        <begin position="27"/>
        <end position="39"/>
    </location>
</feature>
<dbReference type="InterPro" id="IPR009091">
    <property type="entry name" value="RCC1/BLIP-II"/>
</dbReference>
<feature type="compositionally biased region" description="Basic and acidic residues" evidence="3">
    <location>
        <begin position="702"/>
        <end position="711"/>
    </location>
</feature>
<feature type="region of interest" description="Disordered" evidence="3">
    <location>
        <begin position="16"/>
        <end position="39"/>
    </location>
</feature>
<feature type="compositionally biased region" description="Low complexity" evidence="3">
    <location>
        <begin position="269"/>
        <end position="285"/>
    </location>
</feature>
<evidence type="ECO:0000313" key="4">
    <source>
        <dbReference type="EMBL" id="CEL69338.1"/>
    </source>
</evidence>
<evidence type="ECO:0000256" key="2">
    <source>
        <dbReference type="PROSITE-ProRule" id="PRU00235"/>
    </source>
</evidence>
<proteinExistence type="predicted"/>
<gene>
    <name evidence="4" type="ORF">BN1204_050500</name>
</gene>